<evidence type="ECO:0000313" key="2">
    <source>
        <dbReference type="Proteomes" id="UP001501321"/>
    </source>
</evidence>
<dbReference type="RefSeq" id="WP_345014329.1">
    <property type="nucleotide sequence ID" value="NZ_BAABFC010000022.1"/>
</dbReference>
<evidence type="ECO:0000313" key="1">
    <source>
        <dbReference type="EMBL" id="GAA4502956.1"/>
    </source>
</evidence>
<proteinExistence type="predicted"/>
<reference evidence="2" key="1">
    <citation type="journal article" date="2019" name="Int. J. Syst. Evol. Microbiol.">
        <title>The Global Catalogue of Microorganisms (GCM) 10K type strain sequencing project: providing services to taxonomists for standard genome sequencing and annotation.</title>
        <authorList>
            <consortium name="The Broad Institute Genomics Platform"/>
            <consortium name="The Broad Institute Genome Sequencing Center for Infectious Disease"/>
            <person name="Wu L."/>
            <person name="Ma J."/>
        </authorList>
    </citation>
    <scope>NUCLEOTIDE SEQUENCE [LARGE SCALE GENOMIC DNA]</scope>
    <source>
        <strain evidence="2">JCM 32226</strain>
    </source>
</reference>
<comment type="caution">
    <text evidence="1">The sequence shown here is derived from an EMBL/GenBank/DDBJ whole genome shotgun (WGS) entry which is preliminary data.</text>
</comment>
<gene>
    <name evidence="1" type="ORF">GCM10023095_28540</name>
</gene>
<dbReference type="Proteomes" id="UP001501321">
    <property type="component" value="Unassembled WGS sequence"/>
</dbReference>
<name>A0ABP8QGZ9_9GAMM</name>
<dbReference type="EMBL" id="BAABFC010000022">
    <property type="protein sequence ID" value="GAA4502956.1"/>
    <property type="molecule type" value="Genomic_DNA"/>
</dbReference>
<protein>
    <submittedName>
        <fullName evidence="1">Uncharacterized protein</fullName>
    </submittedName>
</protein>
<keyword evidence="2" id="KW-1185">Reference proteome</keyword>
<accession>A0ABP8QGZ9</accession>
<sequence length="65" mass="7388">MQTVRLLYLTLYEKYLRLLLAPLTPPFFFPAARVSAAFDAHFIIPVPVGWLPPSLHVQGPINRRG</sequence>
<organism evidence="1 2">
    <name type="scientific">Pseudaeromonas paramecii</name>
    <dbReference type="NCBI Taxonomy" id="2138166"/>
    <lineage>
        <taxon>Bacteria</taxon>
        <taxon>Pseudomonadati</taxon>
        <taxon>Pseudomonadota</taxon>
        <taxon>Gammaproteobacteria</taxon>
        <taxon>Aeromonadales</taxon>
        <taxon>Aeromonadaceae</taxon>
        <taxon>Pseudaeromonas</taxon>
    </lineage>
</organism>